<sequence>MPLGCFCIKASGAVRTAIPALRARIESLAADKKFAQWREHRLRSSAALKARVRDDARRLAVKFYSDGNSGAVAQAKTILNEEIDHVMSLYFVMLDRRAPSNVKYMYKLQLKLVEPAF</sequence>
<proteinExistence type="predicted"/>
<evidence type="ECO:0000313" key="1">
    <source>
        <dbReference type="EMBL" id="PBK93462.1"/>
    </source>
</evidence>
<accession>A0A2H3DPR4</accession>
<dbReference type="EMBL" id="KZ293656">
    <property type="protein sequence ID" value="PBK93462.1"/>
    <property type="molecule type" value="Genomic_DNA"/>
</dbReference>
<dbReference type="InParanoid" id="A0A2H3DPR4"/>
<keyword evidence="2" id="KW-1185">Reference proteome</keyword>
<dbReference type="Proteomes" id="UP000217790">
    <property type="component" value="Unassembled WGS sequence"/>
</dbReference>
<reference evidence="2" key="1">
    <citation type="journal article" date="2017" name="Nat. Ecol. Evol.">
        <title>Genome expansion and lineage-specific genetic innovations in the forest pathogenic fungi Armillaria.</title>
        <authorList>
            <person name="Sipos G."/>
            <person name="Prasanna A.N."/>
            <person name="Walter M.C."/>
            <person name="O'Connor E."/>
            <person name="Balint B."/>
            <person name="Krizsan K."/>
            <person name="Kiss B."/>
            <person name="Hess J."/>
            <person name="Varga T."/>
            <person name="Slot J."/>
            <person name="Riley R."/>
            <person name="Boka B."/>
            <person name="Rigling D."/>
            <person name="Barry K."/>
            <person name="Lee J."/>
            <person name="Mihaltcheva S."/>
            <person name="LaButti K."/>
            <person name="Lipzen A."/>
            <person name="Waldron R."/>
            <person name="Moloney N.M."/>
            <person name="Sperisen C."/>
            <person name="Kredics L."/>
            <person name="Vagvoelgyi C."/>
            <person name="Patrignani A."/>
            <person name="Fitzpatrick D."/>
            <person name="Nagy I."/>
            <person name="Doyle S."/>
            <person name="Anderson J.B."/>
            <person name="Grigoriev I.V."/>
            <person name="Gueldener U."/>
            <person name="Muensterkoetter M."/>
            <person name="Nagy L.G."/>
        </authorList>
    </citation>
    <scope>NUCLEOTIDE SEQUENCE [LARGE SCALE GENOMIC DNA]</scope>
    <source>
        <strain evidence="2">Ar21-2</strain>
    </source>
</reference>
<organism evidence="1 2">
    <name type="scientific">Armillaria gallica</name>
    <name type="common">Bulbous honey fungus</name>
    <name type="synonym">Armillaria bulbosa</name>
    <dbReference type="NCBI Taxonomy" id="47427"/>
    <lineage>
        <taxon>Eukaryota</taxon>
        <taxon>Fungi</taxon>
        <taxon>Dikarya</taxon>
        <taxon>Basidiomycota</taxon>
        <taxon>Agaricomycotina</taxon>
        <taxon>Agaricomycetes</taxon>
        <taxon>Agaricomycetidae</taxon>
        <taxon>Agaricales</taxon>
        <taxon>Marasmiineae</taxon>
        <taxon>Physalacriaceae</taxon>
        <taxon>Armillaria</taxon>
    </lineage>
</organism>
<dbReference type="AlphaFoldDB" id="A0A2H3DPR4"/>
<protein>
    <submittedName>
        <fullName evidence="1">Uncharacterized protein</fullName>
    </submittedName>
</protein>
<evidence type="ECO:0000313" key="2">
    <source>
        <dbReference type="Proteomes" id="UP000217790"/>
    </source>
</evidence>
<gene>
    <name evidence="1" type="ORF">ARMGADRAFT_1079776</name>
</gene>
<name>A0A2H3DPR4_ARMGA</name>